<dbReference type="InterPro" id="IPR036259">
    <property type="entry name" value="MFS_trans_sf"/>
</dbReference>
<sequence>MSTALDTRDTEDGPAAPGPRTGLVLTLLFLATFTLVTLVVFLVATLLPLLIENLVLFFLTRAIAGAAGGLFIAAALITATAIVPADRTGRALSAVISGFMVATGLGVPLGTLVGQALGWRGAFAAVLVLALPLTAAIAVAVPAVPGTGGAVAGQARYAFAPRVLAMLGLMILVFTAISSAFTYIVPFLRDVTGVSGPAVSVFLLAYGAATAVGSSAGGRFADRAAARTVTSATIGLAAGLVALYLVGASAPLVAVALLIWGAFAFGMVPALQYRIVELAGPGGDLAASLPASAANAGIALGAVAGGAVLGAFGTPAAVLTAVTIAVLAIPAALATSRLRPPDPPSTATSAGRASTKP</sequence>
<gene>
    <name evidence="9" type="ORF">JOF36_003981</name>
</gene>
<dbReference type="InterPro" id="IPR011701">
    <property type="entry name" value="MFS"/>
</dbReference>
<dbReference type="SUPFAM" id="SSF103473">
    <property type="entry name" value="MFS general substrate transporter"/>
    <property type="match status" value="1"/>
</dbReference>
<feature type="transmembrane region" description="Helical" evidence="7">
    <location>
        <begin position="164"/>
        <end position="185"/>
    </location>
</feature>
<dbReference type="Pfam" id="PF07690">
    <property type="entry name" value="MFS_1"/>
    <property type="match status" value="1"/>
</dbReference>
<feature type="region of interest" description="Disordered" evidence="6">
    <location>
        <begin position="338"/>
        <end position="357"/>
    </location>
</feature>
<reference evidence="9 10" key="1">
    <citation type="submission" date="2021-03" db="EMBL/GenBank/DDBJ databases">
        <title>Sequencing the genomes of 1000 actinobacteria strains.</title>
        <authorList>
            <person name="Klenk H.-P."/>
        </authorList>
    </citation>
    <scope>NUCLEOTIDE SEQUENCE [LARGE SCALE GENOMIC DNA]</scope>
    <source>
        <strain evidence="9 10">DSM 45256</strain>
    </source>
</reference>
<organism evidence="9 10">
    <name type="scientific">Pseudonocardia parietis</name>
    <dbReference type="NCBI Taxonomy" id="570936"/>
    <lineage>
        <taxon>Bacteria</taxon>
        <taxon>Bacillati</taxon>
        <taxon>Actinomycetota</taxon>
        <taxon>Actinomycetes</taxon>
        <taxon>Pseudonocardiales</taxon>
        <taxon>Pseudonocardiaceae</taxon>
        <taxon>Pseudonocardia</taxon>
    </lineage>
</organism>
<keyword evidence="3 7" id="KW-0812">Transmembrane</keyword>
<feature type="transmembrane region" description="Helical" evidence="7">
    <location>
        <begin position="27"/>
        <end position="51"/>
    </location>
</feature>
<keyword evidence="4 7" id="KW-1133">Transmembrane helix</keyword>
<dbReference type="Proteomes" id="UP001519295">
    <property type="component" value="Unassembled WGS sequence"/>
</dbReference>
<dbReference type="InterPro" id="IPR020846">
    <property type="entry name" value="MFS_dom"/>
</dbReference>
<feature type="compositionally biased region" description="Polar residues" evidence="6">
    <location>
        <begin position="345"/>
        <end position="357"/>
    </location>
</feature>
<proteinExistence type="predicted"/>
<name>A0ABS4VWH0_9PSEU</name>
<feature type="transmembrane region" description="Helical" evidence="7">
    <location>
        <begin position="316"/>
        <end position="335"/>
    </location>
</feature>
<evidence type="ECO:0000313" key="9">
    <source>
        <dbReference type="EMBL" id="MBP2368285.1"/>
    </source>
</evidence>
<evidence type="ECO:0000256" key="7">
    <source>
        <dbReference type="SAM" id="Phobius"/>
    </source>
</evidence>
<accession>A0ABS4VWH0</accession>
<comment type="subcellular location">
    <subcellularLocation>
        <location evidence="1">Cell membrane</location>
        <topology evidence="1">Multi-pass membrane protein</topology>
    </subcellularLocation>
</comment>
<dbReference type="RefSeq" id="WP_210028917.1">
    <property type="nucleotide sequence ID" value="NZ_JAGINU010000001.1"/>
</dbReference>
<evidence type="ECO:0000256" key="5">
    <source>
        <dbReference type="ARBA" id="ARBA00023136"/>
    </source>
</evidence>
<keyword evidence="10" id="KW-1185">Reference proteome</keyword>
<feature type="transmembrane region" description="Helical" evidence="7">
    <location>
        <begin position="95"/>
        <end position="117"/>
    </location>
</feature>
<feature type="transmembrane region" description="Helical" evidence="7">
    <location>
        <begin position="63"/>
        <end position="83"/>
    </location>
</feature>
<feature type="domain" description="Major facilitator superfamily (MFS) profile" evidence="8">
    <location>
        <begin position="1"/>
        <end position="343"/>
    </location>
</feature>
<keyword evidence="5 7" id="KW-0472">Membrane</keyword>
<feature type="transmembrane region" description="Helical" evidence="7">
    <location>
        <begin position="191"/>
        <end position="212"/>
    </location>
</feature>
<keyword evidence="2" id="KW-1003">Cell membrane</keyword>
<feature type="transmembrane region" description="Helical" evidence="7">
    <location>
        <begin position="123"/>
        <end position="144"/>
    </location>
</feature>
<feature type="transmembrane region" description="Helical" evidence="7">
    <location>
        <begin position="252"/>
        <end position="273"/>
    </location>
</feature>
<evidence type="ECO:0000256" key="3">
    <source>
        <dbReference type="ARBA" id="ARBA00022692"/>
    </source>
</evidence>
<dbReference type="PANTHER" id="PTHR43124:SF10">
    <property type="entry name" value="PURINE EFFLUX PUMP PBUE"/>
    <property type="match status" value="1"/>
</dbReference>
<dbReference type="EMBL" id="JAGINU010000001">
    <property type="protein sequence ID" value="MBP2368285.1"/>
    <property type="molecule type" value="Genomic_DNA"/>
</dbReference>
<comment type="caution">
    <text evidence="9">The sequence shown here is derived from an EMBL/GenBank/DDBJ whole genome shotgun (WGS) entry which is preliminary data.</text>
</comment>
<evidence type="ECO:0000256" key="6">
    <source>
        <dbReference type="SAM" id="MobiDB-lite"/>
    </source>
</evidence>
<dbReference type="Gene3D" id="1.20.1250.20">
    <property type="entry name" value="MFS general substrate transporter like domains"/>
    <property type="match status" value="2"/>
</dbReference>
<dbReference type="InterPro" id="IPR050189">
    <property type="entry name" value="MFS_Efflux_Transporters"/>
</dbReference>
<dbReference type="PANTHER" id="PTHR43124">
    <property type="entry name" value="PURINE EFFLUX PUMP PBUE"/>
    <property type="match status" value="1"/>
</dbReference>
<dbReference type="PROSITE" id="PS50850">
    <property type="entry name" value="MFS"/>
    <property type="match status" value="1"/>
</dbReference>
<evidence type="ECO:0000256" key="1">
    <source>
        <dbReference type="ARBA" id="ARBA00004651"/>
    </source>
</evidence>
<evidence type="ECO:0000313" key="10">
    <source>
        <dbReference type="Proteomes" id="UP001519295"/>
    </source>
</evidence>
<evidence type="ECO:0000256" key="4">
    <source>
        <dbReference type="ARBA" id="ARBA00022989"/>
    </source>
</evidence>
<evidence type="ECO:0000256" key="2">
    <source>
        <dbReference type="ARBA" id="ARBA00022475"/>
    </source>
</evidence>
<protein>
    <submittedName>
        <fullName evidence="9">DHA1 family inner membrane transport protein</fullName>
    </submittedName>
</protein>
<evidence type="ECO:0000259" key="8">
    <source>
        <dbReference type="PROSITE" id="PS50850"/>
    </source>
</evidence>